<dbReference type="InterPro" id="IPR046347">
    <property type="entry name" value="bZIP_sf"/>
</dbReference>
<dbReference type="GO" id="GO:0003677">
    <property type="term" value="F:DNA binding"/>
    <property type="evidence" value="ECO:0007669"/>
    <property type="project" value="UniProtKB-KW"/>
</dbReference>
<dbReference type="GO" id="GO:0005634">
    <property type="term" value="C:nucleus"/>
    <property type="evidence" value="ECO:0007669"/>
    <property type="project" value="UniProtKB-SubCell"/>
</dbReference>
<keyword evidence="10" id="KW-1185">Reference proteome</keyword>
<dbReference type="AlphaFoldDB" id="A0ABD2PST1"/>
<dbReference type="Proteomes" id="UP001626550">
    <property type="component" value="Unassembled WGS sequence"/>
</dbReference>
<reference evidence="9 10" key="1">
    <citation type="submission" date="2024-11" db="EMBL/GenBank/DDBJ databases">
        <title>Adaptive evolution of stress response genes in parasites aligns with host niche diversity.</title>
        <authorList>
            <person name="Hahn C."/>
            <person name="Resl P."/>
        </authorList>
    </citation>
    <scope>NUCLEOTIDE SEQUENCE [LARGE SCALE GENOMIC DNA]</scope>
    <source>
        <strain evidence="9">EGGRZ-B1_66</strain>
        <tissue evidence="9">Body</tissue>
    </source>
</reference>
<feature type="region of interest" description="Disordered" evidence="8">
    <location>
        <begin position="1"/>
        <end position="27"/>
    </location>
</feature>
<evidence type="ECO:0000256" key="8">
    <source>
        <dbReference type="SAM" id="MobiDB-lite"/>
    </source>
</evidence>
<evidence type="ECO:0000313" key="10">
    <source>
        <dbReference type="Proteomes" id="UP001626550"/>
    </source>
</evidence>
<evidence type="ECO:0000256" key="6">
    <source>
        <dbReference type="ARBA" id="ARBA00023163"/>
    </source>
</evidence>
<feature type="compositionally biased region" description="Polar residues" evidence="8">
    <location>
        <begin position="11"/>
        <end position="27"/>
    </location>
</feature>
<name>A0ABD2PST1_9PLAT</name>
<evidence type="ECO:0000256" key="2">
    <source>
        <dbReference type="ARBA" id="ARBA00009050"/>
    </source>
</evidence>
<comment type="similarity">
    <text evidence="2">Belongs to the bZIP family. ATF subfamily.</text>
</comment>
<protein>
    <recommendedName>
        <fullName evidence="11">BZIP domain-containing protein</fullName>
    </recommendedName>
</protein>
<keyword evidence="5" id="KW-0010">Activator</keyword>
<dbReference type="PANTHER" id="PTHR21051">
    <property type="entry name" value="CAMP-RESPONSIVE ELEMENT-BINDING PROTEIN-LIKE 2"/>
    <property type="match status" value="1"/>
</dbReference>
<accession>A0ABD2PST1</accession>
<organism evidence="9 10">
    <name type="scientific">Cichlidogyrus casuarinus</name>
    <dbReference type="NCBI Taxonomy" id="1844966"/>
    <lineage>
        <taxon>Eukaryota</taxon>
        <taxon>Metazoa</taxon>
        <taxon>Spiralia</taxon>
        <taxon>Lophotrochozoa</taxon>
        <taxon>Platyhelminthes</taxon>
        <taxon>Monogenea</taxon>
        <taxon>Monopisthocotylea</taxon>
        <taxon>Dactylogyridea</taxon>
        <taxon>Ancyrocephalidae</taxon>
        <taxon>Cichlidogyrus</taxon>
    </lineage>
</organism>
<gene>
    <name evidence="9" type="ORF">Ciccas_010903</name>
</gene>
<keyword evidence="3" id="KW-0805">Transcription regulation</keyword>
<evidence type="ECO:0000256" key="7">
    <source>
        <dbReference type="ARBA" id="ARBA00023242"/>
    </source>
</evidence>
<keyword evidence="4" id="KW-0238">DNA-binding</keyword>
<evidence type="ECO:0000256" key="3">
    <source>
        <dbReference type="ARBA" id="ARBA00023015"/>
    </source>
</evidence>
<dbReference type="InterPro" id="IPR039250">
    <property type="entry name" value="CREBL2/REPTOR-BP"/>
</dbReference>
<keyword evidence="7" id="KW-0539">Nucleus</keyword>
<evidence type="ECO:0000256" key="1">
    <source>
        <dbReference type="ARBA" id="ARBA00004123"/>
    </source>
</evidence>
<keyword evidence="6" id="KW-0804">Transcription</keyword>
<sequence length="98" mass="11102">MNKRAHDQAFMSPNSQGSSGGYNSCSQLIQSRSSESARDCRKRKALRIQYLNESVKQREVAVTKMTSDINKLIQVCKHLDNEEIPRNLLSDLSLVLFS</sequence>
<evidence type="ECO:0000256" key="4">
    <source>
        <dbReference type="ARBA" id="ARBA00023125"/>
    </source>
</evidence>
<evidence type="ECO:0008006" key="11">
    <source>
        <dbReference type="Google" id="ProtNLM"/>
    </source>
</evidence>
<evidence type="ECO:0000256" key="5">
    <source>
        <dbReference type="ARBA" id="ARBA00023159"/>
    </source>
</evidence>
<proteinExistence type="inferred from homology"/>
<dbReference type="EMBL" id="JBJKFK010002869">
    <property type="protein sequence ID" value="KAL3310532.1"/>
    <property type="molecule type" value="Genomic_DNA"/>
</dbReference>
<dbReference type="PANTHER" id="PTHR21051:SF4">
    <property type="entry name" value="CAMP-RESPONSIVE ELEMENT-BINDING PROTEIN-LIKE 2"/>
    <property type="match status" value="1"/>
</dbReference>
<dbReference type="SUPFAM" id="SSF57959">
    <property type="entry name" value="Leucine zipper domain"/>
    <property type="match status" value="1"/>
</dbReference>
<comment type="subcellular location">
    <subcellularLocation>
        <location evidence="1">Nucleus</location>
    </subcellularLocation>
</comment>
<evidence type="ECO:0000313" key="9">
    <source>
        <dbReference type="EMBL" id="KAL3310532.1"/>
    </source>
</evidence>
<comment type="caution">
    <text evidence="9">The sequence shown here is derived from an EMBL/GenBank/DDBJ whole genome shotgun (WGS) entry which is preliminary data.</text>
</comment>